<organism evidence="2 3">
    <name type="scientific">Paractinoplanes brasiliensis</name>
    <dbReference type="NCBI Taxonomy" id="52695"/>
    <lineage>
        <taxon>Bacteria</taxon>
        <taxon>Bacillati</taxon>
        <taxon>Actinomycetota</taxon>
        <taxon>Actinomycetes</taxon>
        <taxon>Micromonosporales</taxon>
        <taxon>Micromonosporaceae</taxon>
        <taxon>Paractinoplanes</taxon>
    </lineage>
</organism>
<proteinExistence type="predicted"/>
<feature type="transmembrane region" description="Helical" evidence="1">
    <location>
        <begin position="105"/>
        <end position="121"/>
    </location>
</feature>
<name>A0A4R6JAR7_9ACTN</name>
<accession>A0A4R6JAR7</accession>
<keyword evidence="1" id="KW-0472">Membrane</keyword>
<dbReference type="EMBL" id="SNWR01000002">
    <property type="protein sequence ID" value="TDO32357.1"/>
    <property type="molecule type" value="Genomic_DNA"/>
</dbReference>
<dbReference type="AlphaFoldDB" id="A0A4R6JAR7"/>
<evidence type="ECO:0000256" key="1">
    <source>
        <dbReference type="SAM" id="Phobius"/>
    </source>
</evidence>
<protein>
    <submittedName>
        <fullName evidence="2">Uncharacterized protein</fullName>
    </submittedName>
</protein>
<dbReference type="Proteomes" id="UP000294901">
    <property type="component" value="Unassembled WGS sequence"/>
</dbReference>
<comment type="caution">
    <text evidence="2">The sequence shown here is derived from an EMBL/GenBank/DDBJ whole genome shotgun (WGS) entry which is preliminary data.</text>
</comment>
<keyword evidence="3" id="KW-1185">Reference proteome</keyword>
<evidence type="ECO:0000313" key="2">
    <source>
        <dbReference type="EMBL" id="TDO32357.1"/>
    </source>
</evidence>
<gene>
    <name evidence="2" type="ORF">C8E87_7814</name>
</gene>
<feature type="transmembrane region" description="Helical" evidence="1">
    <location>
        <begin position="133"/>
        <end position="152"/>
    </location>
</feature>
<evidence type="ECO:0000313" key="3">
    <source>
        <dbReference type="Proteomes" id="UP000294901"/>
    </source>
</evidence>
<reference evidence="2 3" key="1">
    <citation type="submission" date="2019-03" db="EMBL/GenBank/DDBJ databases">
        <title>Sequencing the genomes of 1000 actinobacteria strains.</title>
        <authorList>
            <person name="Klenk H.-P."/>
        </authorList>
    </citation>
    <scope>NUCLEOTIDE SEQUENCE [LARGE SCALE GENOMIC DNA]</scope>
    <source>
        <strain evidence="2 3">DSM 43805</strain>
    </source>
</reference>
<sequence length="188" mass="20909">MAMAVYERRPHGTFTRDPQELVAPSLGTVDAVRDHLLGLFIPTVVNGNPDWPHDPARVHRWLAVLAGFLHHNATTERTVGGRRLSSTDIVPHELWPLAGFRRPRLIALGCLVPLWLIVAWSTRYADEGITPSWLALAASLVTLVHIGLVRTWTTPWPRPRQLNLSRLGSSRAAVDSCPDAWRVSRSAS</sequence>
<keyword evidence="1" id="KW-1133">Transmembrane helix</keyword>
<keyword evidence="1" id="KW-0812">Transmembrane</keyword>